<dbReference type="InterPro" id="IPR001533">
    <property type="entry name" value="Pterin_deHydtase"/>
</dbReference>
<dbReference type="Pfam" id="PF01329">
    <property type="entry name" value="Pterin_4a"/>
    <property type="match status" value="1"/>
</dbReference>
<keyword evidence="7" id="KW-1185">Reference proteome</keyword>
<dbReference type="EC" id="4.2.1.96" evidence="3"/>
<evidence type="ECO:0000256" key="5">
    <source>
        <dbReference type="ARBA" id="ARBA00023239"/>
    </source>
</evidence>
<sequence length="101" mass="11058">MAQALLTDEEIDTALVALEGWRRDGNALVKDVPVPPDSHDWLSRAVMNEAEVLDHHPDIERGEHGIRFRLSTHSAGGVTARDVELAARIDQVLDGGARDRG</sequence>
<dbReference type="Gene3D" id="3.30.1360.20">
    <property type="entry name" value="Transcriptional coactivator/pterin dehydratase"/>
    <property type="match status" value="1"/>
</dbReference>
<evidence type="ECO:0000256" key="2">
    <source>
        <dbReference type="ARBA" id="ARBA00006472"/>
    </source>
</evidence>
<protein>
    <recommendedName>
        <fullName evidence="4">Putative pterin-4-alpha-carbinolamine dehydratase</fullName>
        <ecNumber evidence="3">4.2.1.96</ecNumber>
    </recommendedName>
</protein>
<keyword evidence="5" id="KW-0456">Lyase</keyword>
<dbReference type="STRING" id="46177.SAMN05660976_03263"/>
<organism evidence="6 7">
    <name type="scientific">Nonomuraea pusilla</name>
    <dbReference type="NCBI Taxonomy" id="46177"/>
    <lineage>
        <taxon>Bacteria</taxon>
        <taxon>Bacillati</taxon>
        <taxon>Actinomycetota</taxon>
        <taxon>Actinomycetes</taxon>
        <taxon>Streptosporangiales</taxon>
        <taxon>Streptosporangiaceae</taxon>
        <taxon>Nonomuraea</taxon>
    </lineage>
</organism>
<name>A0A1H7SLY5_9ACTN</name>
<comment type="catalytic activity">
    <reaction evidence="1">
        <text>(4aS,6R)-4a-hydroxy-L-erythro-5,6,7,8-tetrahydrobiopterin = (6R)-L-erythro-6,7-dihydrobiopterin + H2O</text>
        <dbReference type="Rhea" id="RHEA:11920"/>
        <dbReference type="ChEBI" id="CHEBI:15377"/>
        <dbReference type="ChEBI" id="CHEBI:15642"/>
        <dbReference type="ChEBI" id="CHEBI:43120"/>
        <dbReference type="EC" id="4.2.1.96"/>
    </reaction>
</comment>
<evidence type="ECO:0000256" key="1">
    <source>
        <dbReference type="ARBA" id="ARBA00001554"/>
    </source>
</evidence>
<dbReference type="GO" id="GO:0006729">
    <property type="term" value="P:tetrahydrobiopterin biosynthetic process"/>
    <property type="evidence" value="ECO:0007669"/>
    <property type="project" value="InterPro"/>
</dbReference>
<evidence type="ECO:0000313" key="6">
    <source>
        <dbReference type="EMBL" id="SEL73632.1"/>
    </source>
</evidence>
<evidence type="ECO:0000256" key="3">
    <source>
        <dbReference type="ARBA" id="ARBA00013252"/>
    </source>
</evidence>
<dbReference type="CDD" id="cd00488">
    <property type="entry name" value="PCD_DCoH"/>
    <property type="match status" value="1"/>
</dbReference>
<dbReference type="InterPro" id="IPR036428">
    <property type="entry name" value="PCD_sf"/>
</dbReference>
<dbReference type="Proteomes" id="UP000198953">
    <property type="component" value="Unassembled WGS sequence"/>
</dbReference>
<dbReference type="OrthoDB" id="15077at2"/>
<dbReference type="GO" id="GO:0008124">
    <property type="term" value="F:4-alpha-hydroxytetrahydrobiopterin dehydratase activity"/>
    <property type="evidence" value="ECO:0007669"/>
    <property type="project" value="UniProtKB-EC"/>
</dbReference>
<proteinExistence type="inferred from homology"/>
<dbReference type="RefSeq" id="WP_091101162.1">
    <property type="nucleotide sequence ID" value="NZ_FOBF01000006.1"/>
</dbReference>
<dbReference type="SUPFAM" id="SSF55248">
    <property type="entry name" value="PCD-like"/>
    <property type="match status" value="1"/>
</dbReference>
<gene>
    <name evidence="6" type="ORF">SAMN05660976_03263</name>
</gene>
<dbReference type="EMBL" id="FOBF01000006">
    <property type="protein sequence ID" value="SEL73632.1"/>
    <property type="molecule type" value="Genomic_DNA"/>
</dbReference>
<accession>A0A1H7SLY5</accession>
<evidence type="ECO:0000313" key="7">
    <source>
        <dbReference type="Proteomes" id="UP000198953"/>
    </source>
</evidence>
<reference evidence="6 7" key="1">
    <citation type="submission" date="2016-10" db="EMBL/GenBank/DDBJ databases">
        <authorList>
            <person name="de Groot N.N."/>
        </authorList>
    </citation>
    <scope>NUCLEOTIDE SEQUENCE [LARGE SCALE GENOMIC DNA]</scope>
    <source>
        <strain evidence="6 7">DSM 43357</strain>
    </source>
</reference>
<evidence type="ECO:0000256" key="4">
    <source>
        <dbReference type="ARBA" id="ARBA00021735"/>
    </source>
</evidence>
<comment type="similarity">
    <text evidence="2">Belongs to the pterin-4-alpha-carbinolamine dehydratase family.</text>
</comment>
<dbReference type="AlphaFoldDB" id="A0A1H7SLY5"/>